<dbReference type="RefSeq" id="WP_179756289.1">
    <property type="nucleotide sequence ID" value="NZ_JACCBU010000001.1"/>
</dbReference>
<evidence type="ECO:0008006" key="3">
    <source>
        <dbReference type="Google" id="ProtNLM"/>
    </source>
</evidence>
<gene>
    <name evidence="1" type="ORF">BKA15_005503</name>
</gene>
<sequence>MPYVLTVDQVSSRTGPDRVEPTLRRLSVDTVDTVLPFTRTVGDEFQGVLDRPLSVVQVMLDLMREGDWYVGLGIGPVETPLPATSREARGPAFPVARAAVEAAKQDPDRLRVMATAPGEQEAADADVVLHLLAAVRSRRSDQGWQAMDAMTGDATMQQAAEQLGITRQAVGQRLRAAGWAVERDTVPVVARMLERAERSTAEES</sequence>
<dbReference type="Pfam" id="PF16264">
    <property type="entry name" value="SatD"/>
    <property type="match status" value="1"/>
</dbReference>
<dbReference type="Proteomes" id="UP000569914">
    <property type="component" value="Unassembled WGS sequence"/>
</dbReference>
<reference evidence="1 2" key="1">
    <citation type="submission" date="2020-07" db="EMBL/GenBank/DDBJ databases">
        <title>Sequencing the genomes of 1000 actinobacteria strains.</title>
        <authorList>
            <person name="Klenk H.-P."/>
        </authorList>
    </citation>
    <scope>NUCLEOTIDE SEQUENCE [LARGE SCALE GENOMIC DNA]</scope>
    <source>
        <strain evidence="1 2">DSM 22083</strain>
    </source>
</reference>
<keyword evidence="2" id="KW-1185">Reference proteome</keyword>
<protein>
    <recommendedName>
        <fullName evidence="3">SatD family (SatD)</fullName>
    </recommendedName>
</protein>
<dbReference type="InterPro" id="IPR032580">
    <property type="entry name" value="SatD"/>
</dbReference>
<dbReference type="EMBL" id="JACCBU010000001">
    <property type="protein sequence ID" value="NYE74174.1"/>
    <property type="molecule type" value="Genomic_DNA"/>
</dbReference>
<evidence type="ECO:0000313" key="1">
    <source>
        <dbReference type="EMBL" id="NYE74174.1"/>
    </source>
</evidence>
<accession>A0A7Y9LBU1</accession>
<dbReference type="AlphaFoldDB" id="A0A7Y9LBU1"/>
<comment type="caution">
    <text evidence="1">The sequence shown here is derived from an EMBL/GenBank/DDBJ whole genome shotgun (WGS) entry which is preliminary data.</text>
</comment>
<name>A0A7Y9LBU1_9ACTN</name>
<proteinExistence type="predicted"/>
<evidence type="ECO:0000313" key="2">
    <source>
        <dbReference type="Proteomes" id="UP000569914"/>
    </source>
</evidence>
<organism evidence="1 2">
    <name type="scientific">Microlunatus parietis</name>
    <dbReference type="NCBI Taxonomy" id="682979"/>
    <lineage>
        <taxon>Bacteria</taxon>
        <taxon>Bacillati</taxon>
        <taxon>Actinomycetota</taxon>
        <taxon>Actinomycetes</taxon>
        <taxon>Propionibacteriales</taxon>
        <taxon>Propionibacteriaceae</taxon>
        <taxon>Microlunatus</taxon>
    </lineage>
</organism>